<sequence>MPLMNESAMVDFNHHLSLHPSDTPGTLLISHQLVGLENYNVWSRSMRIALLEKNKLVSKELSVGIVFASNAASVLDDLKERFDKMLWDEYVTLVPIASCECTSSQQYSRHIAQQQLLQFLMGLDETYSLIRSQILLMKPNPSVNQAFSMITQEESQRIQFSTMPSSLDSGHKRDRCYCLIGFPPDFKFSKRRNTQAALVVTEPAVASELAAASDPAGALGKLSSLAPLAPTFTQEQYNQILSLLSSAASVDSAMNLAGIVDNCLPTSSKSLTWILDTGAIDHILSDFQSLQSPVLCSSRSIQLPNGPLKWKDERDCISSSSCDSNFFDFGHVSSGSMTTVSSNNTSIWHSRLGHAAILTMNKLPLLHYVNLDSKLLHSSPICPLAKQTRLPFPVSLTSSQAPFSLIHIDLWGPYRIATNSGHRVFGCLCYATKLNYLDKFSPKAIPCASDSPYVLESSPDGIPPLAQDPLVSRRIKYHASGEVERFKARLVAKGYSQNESVDYMETFPPVAKLTTAFPARGSIWFVGCKSLCMDSSRLLDNGTRNDLMITGSDTVMIEELKCILNFKFKMKDLGGARPALTHLEQNNNLLAALDTKSLKQNEEDVDRTQFQRLIGRLIYLTHTRPDIAYSVHHLSQFMHQPGNVHMKATLRIMRKSVTGYCIKLDNSLISWKSKKHNTVARSSAEVEYRSMAMTTAELVWLSGLLNELGVKQNQPVKLFCDNKAALQIASNPVFHEMTKYIEIDCHFVRDNIQEEFIATEGAACRHLDQGAWQGNAVVYYPNRIAKGLEPWEGGSKTRNLLLGQVLGILVLSGVVLLPVLLPIAATDDGVKKNAHSTTSNGSDQDKLSMENIQERSPRLWAFLVATYWVSVVTYFLSWKAYKHVSAPRATALKSDEVKPEQFAVLVRDLPDVAPGQTRKQQVDSYFKSLYSQTFYRSMVVTNNKKLEGFKKKLLRAEAIYEEPERKGQGTKPTHKTGLLGLCGKKVYSIEYYNEKIKELTQKLEAEQKLTLREKQQGSALVFFTSRVTAALAAQAYMLRWLTTGLALKTIEKKPNSIFEILAKSLPRNATFFITFVALKFFVGYGLELSRIEPLIIYHVKRKYLCKSKAELKEAWFPGDISYATRVPTDMLIVTIVLCYSVIAPVIIPFGALYFSLSWLVLLNQALKVYVPAYESYGRMWPHMHTRILGSQSLYQATMLGYFGMSKFYYTPILIPLPILSLVFFLICRKKFYGAFCHTALEVTNQESKETPHMDQIFKSFIPPSLNSEKLEDEQFEDALSQVSTSESFV</sequence>
<evidence type="ECO:0000313" key="16">
    <source>
        <dbReference type="EMBL" id="KAE8715354.1"/>
    </source>
</evidence>
<feature type="domain" description="CSC1/OSCA1-like N-terminal transmembrane" evidence="13">
    <location>
        <begin position="806"/>
        <end position="879"/>
    </location>
</feature>
<evidence type="ECO:0000256" key="8">
    <source>
        <dbReference type="ARBA" id="ARBA00023136"/>
    </source>
</evidence>
<feature type="transmembrane region" description="Helical" evidence="11">
    <location>
        <begin position="1069"/>
        <end position="1086"/>
    </location>
</feature>
<dbReference type="CDD" id="cd09272">
    <property type="entry name" value="RNase_HI_RT_Ty1"/>
    <property type="match status" value="1"/>
</dbReference>
<protein>
    <submittedName>
        <fullName evidence="16">CSC1-like protein ERD4</fullName>
    </submittedName>
</protein>
<evidence type="ECO:0000259" key="15">
    <source>
        <dbReference type="Pfam" id="PF14703"/>
    </source>
</evidence>
<keyword evidence="3" id="KW-0813">Transport</keyword>
<keyword evidence="6 11" id="KW-1133">Transmembrane helix</keyword>
<dbReference type="Pfam" id="PF14703">
    <property type="entry name" value="PHM7_cyt"/>
    <property type="match status" value="1"/>
</dbReference>
<evidence type="ECO:0000256" key="10">
    <source>
        <dbReference type="SAM" id="Coils"/>
    </source>
</evidence>
<feature type="domain" description="CSC1/OSCA1-like 7TM region" evidence="12">
    <location>
        <begin position="1047"/>
        <end position="1202"/>
    </location>
</feature>
<dbReference type="InterPro" id="IPR029472">
    <property type="entry name" value="Copia-like_N"/>
</dbReference>
<comment type="caution">
    <text evidence="16">The sequence shown here is derived from an EMBL/GenBank/DDBJ whole genome shotgun (WGS) entry which is preliminary data.</text>
</comment>
<feature type="transmembrane region" description="Helical" evidence="11">
    <location>
        <begin position="1130"/>
        <end position="1154"/>
    </location>
</feature>
<feature type="domain" description="CSC1/OSCA1-like cytosolic" evidence="15">
    <location>
        <begin position="901"/>
        <end position="1034"/>
    </location>
</feature>
<organism evidence="16 17">
    <name type="scientific">Hibiscus syriacus</name>
    <name type="common">Rose of Sharon</name>
    <dbReference type="NCBI Taxonomy" id="106335"/>
    <lineage>
        <taxon>Eukaryota</taxon>
        <taxon>Viridiplantae</taxon>
        <taxon>Streptophyta</taxon>
        <taxon>Embryophyta</taxon>
        <taxon>Tracheophyta</taxon>
        <taxon>Spermatophyta</taxon>
        <taxon>Magnoliopsida</taxon>
        <taxon>eudicotyledons</taxon>
        <taxon>Gunneridae</taxon>
        <taxon>Pentapetalae</taxon>
        <taxon>rosids</taxon>
        <taxon>malvids</taxon>
        <taxon>Malvales</taxon>
        <taxon>Malvaceae</taxon>
        <taxon>Malvoideae</taxon>
        <taxon>Hibiscus</taxon>
    </lineage>
</organism>
<dbReference type="Pfam" id="PF13967">
    <property type="entry name" value="RSN1_TM"/>
    <property type="match status" value="1"/>
</dbReference>
<accession>A0A6A3BF20</accession>
<keyword evidence="8 11" id="KW-0472">Membrane</keyword>
<reference evidence="16" key="1">
    <citation type="submission" date="2019-09" db="EMBL/GenBank/DDBJ databases">
        <title>Draft genome information of white flower Hibiscus syriacus.</title>
        <authorList>
            <person name="Kim Y.-M."/>
        </authorList>
    </citation>
    <scope>NUCLEOTIDE SEQUENCE [LARGE SCALE GENOMIC DNA]</scope>
    <source>
        <strain evidence="16">YM2019G1</strain>
    </source>
</reference>
<keyword evidence="7" id="KW-0406">Ion transport</keyword>
<evidence type="ECO:0000313" key="17">
    <source>
        <dbReference type="Proteomes" id="UP000436088"/>
    </source>
</evidence>
<dbReference type="Proteomes" id="UP000436088">
    <property type="component" value="Unassembled WGS sequence"/>
</dbReference>
<keyword evidence="9" id="KW-0407">Ion channel</keyword>
<keyword evidence="5" id="KW-0106">Calcium</keyword>
<dbReference type="PANTHER" id="PTHR13018">
    <property type="entry name" value="PROBABLE MEMBRANE PROTEIN DUF221-RELATED"/>
    <property type="match status" value="1"/>
</dbReference>
<evidence type="ECO:0000259" key="14">
    <source>
        <dbReference type="Pfam" id="PF14244"/>
    </source>
</evidence>
<dbReference type="GO" id="GO:0005227">
    <property type="term" value="F:calcium-activated cation channel activity"/>
    <property type="evidence" value="ECO:0007669"/>
    <property type="project" value="InterPro"/>
</dbReference>
<dbReference type="PANTHER" id="PTHR13018:SF100">
    <property type="entry name" value="CSC1-LIKE PROTEIN ERD4"/>
    <property type="match status" value="1"/>
</dbReference>
<dbReference type="Pfam" id="PF02714">
    <property type="entry name" value="RSN1_7TM"/>
    <property type="match status" value="1"/>
</dbReference>
<evidence type="ECO:0000256" key="6">
    <source>
        <dbReference type="ARBA" id="ARBA00022989"/>
    </source>
</evidence>
<dbReference type="InterPro" id="IPR032880">
    <property type="entry name" value="CSC1/OSCA1-like_N"/>
</dbReference>
<evidence type="ECO:0000256" key="4">
    <source>
        <dbReference type="ARBA" id="ARBA00022692"/>
    </source>
</evidence>
<evidence type="ECO:0000256" key="9">
    <source>
        <dbReference type="ARBA" id="ARBA00023303"/>
    </source>
</evidence>
<proteinExistence type="inferred from homology"/>
<feature type="coiled-coil region" evidence="10">
    <location>
        <begin position="989"/>
        <end position="1016"/>
    </location>
</feature>
<dbReference type="InterPro" id="IPR043502">
    <property type="entry name" value="DNA/RNA_pol_sf"/>
</dbReference>
<evidence type="ECO:0000259" key="12">
    <source>
        <dbReference type="Pfam" id="PF02714"/>
    </source>
</evidence>
<dbReference type="InterPro" id="IPR045122">
    <property type="entry name" value="Csc1-like"/>
</dbReference>
<dbReference type="SUPFAM" id="SSF56672">
    <property type="entry name" value="DNA/RNA polymerases"/>
    <property type="match status" value="1"/>
</dbReference>
<evidence type="ECO:0000256" key="7">
    <source>
        <dbReference type="ARBA" id="ARBA00023065"/>
    </source>
</evidence>
<evidence type="ECO:0000256" key="5">
    <source>
        <dbReference type="ARBA" id="ARBA00022837"/>
    </source>
</evidence>
<feature type="transmembrane region" description="Helical" evidence="11">
    <location>
        <begin position="859"/>
        <end position="878"/>
    </location>
</feature>
<evidence type="ECO:0000259" key="13">
    <source>
        <dbReference type="Pfam" id="PF13967"/>
    </source>
</evidence>
<evidence type="ECO:0000256" key="3">
    <source>
        <dbReference type="ARBA" id="ARBA00022448"/>
    </source>
</evidence>
<feature type="transmembrane region" description="Helical" evidence="11">
    <location>
        <begin position="1207"/>
        <end position="1227"/>
    </location>
</feature>
<dbReference type="EMBL" id="VEPZ02000861">
    <property type="protein sequence ID" value="KAE8715354.1"/>
    <property type="molecule type" value="Genomic_DNA"/>
</dbReference>
<comment type="subcellular location">
    <subcellularLocation>
        <location evidence="1">Membrane</location>
        <topology evidence="1">Multi-pass membrane protein</topology>
    </subcellularLocation>
</comment>
<keyword evidence="17" id="KW-1185">Reference proteome</keyword>
<comment type="similarity">
    <text evidence="2">Belongs to the CSC1 (TC 1.A.17) family.</text>
</comment>
<dbReference type="InterPro" id="IPR003864">
    <property type="entry name" value="CSC1/OSCA1-like_7TM"/>
</dbReference>
<evidence type="ECO:0000256" key="2">
    <source>
        <dbReference type="ARBA" id="ARBA00007779"/>
    </source>
</evidence>
<evidence type="ECO:0000256" key="11">
    <source>
        <dbReference type="SAM" id="Phobius"/>
    </source>
</evidence>
<name>A0A6A3BF20_HIBSY</name>
<dbReference type="Pfam" id="PF14244">
    <property type="entry name" value="Retrotran_gag_3"/>
    <property type="match status" value="1"/>
</dbReference>
<dbReference type="GO" id="GO:0005886">
    <property type="term" value="C:plasma membrane"/>
    <property type="evidence" value="ECO:0007669"/>
    <property type="project" value="TreeGrafter"/>
</dbReference>
<dbReference type="InterPro" id="IPR027815">
    <property type="entry name" value="CSC1/OSCA1-like_cyt"/>
</dbReference>
<feature type="domain" description="Retrotransposon Copia-like N-terminal" evidence="14">
    <location>
        <begin position="19"/>
        <end position="56"/>
    </location>
</feature>
<gene>
    <name evidence="16" type="ORF">F3Y22_tig00110174pilonHSYRG00118</name>
</gene>
<evidence type="ECO:0000256" key="1">
    <source>
        <dbReference type="ARBA" id="ARBA00004141"/>
    </source>
</evidence>
<feature type="transmembrane region" description="Helical" evidence="11">
    <location>
        <begin position="805"/>
        <end position="825"/>
    </location>
</feature>
<keyword evidence="10" id="KW-0175">Coiled coil</keyword>
<keyword evidence="4 11" id="KW-0812">Transmembrane</keyword>